<dbReference type="Gene3D" id="3.40.50.300">
    <property type="entry name" value="P-loop containing nucleotide triphosphate hydrolases"/>
    <property type="match status" value="1"/>
</dbReference>
<reference evidence="6 7" key="1">
    <citation type="submission" date="2018-05" db="EMBL/GenBank/DDBJ databases">
        <title>Genomic Encyclopedia of Type Strains, Phase IV (KMG-IV): sequencing the most valuable type-strain genomes for metagenomic binning, comparative biology and taxonomic classification.</title>
        <authorList>
            <person name="Goeker M."/>
        </authorList>
    </citation>
    <scope>NUCLEOTIDE SEQUENCE [LARGE SCALE GENOMIC DNA]</scope>
    <source>
        <strain evidence="6 7">DSM 28556</strain>
    </source>
</reference>
<sequence length="633" mass="72472">MIKVLLVVPRKDYINPSWRTFLNTYLPANDAVNVEFELEEKVVPLSELHQHTYSADVIMSRGFLSKILLELKLTIPVVDIPVQGIDLVRSLFTCRKKYGKKKVAVIGASNMIYGVGQLEEIVDLAIDQYYLDTLSDIPKWVDTAKRSGSEVVLAGINTCAYARNVGLDTIIIQTSEESFHQALREALRIAVTSKNDQQKLKQFQAILDNAYEGVIAIDMEHRVTAFNEAAQRILHTHYKEISHHQIDELIQDGELLRLLTDQSKFKEDILPYRSNLLSVKKVPLYLRNQRFGNMVTFQDITGIEEMENKIRKKLYLKGHIAKHHFHHIIAESPIVKQTIEMAKRYSEVDSNILIIGETGTGKEMYTQSIHNASNRRNQPFVAINCAALPENLLESELFGYVEGAFTGAVKGGKKGIFELAHRGTLFLDEIGEISTSLQSRLLRVLQEREVMRIGDDKVIPIDVRIIAATNKNLLELVKNNAFREDLYYRLSVLHLNLPPLRACKEDIPLMVNTFIQKYTEKNQEIKVSRSAMDRLVEEKWEGNVRELQNFCERLAVLCNGNQIDITDIEMYLPKVNYLTTESQANSRSNGMTEKENIMEVLKANQYHKEDTAKQLGVSRTTLWRKLKKYKIHT</sequence>
<dbReference type="Proteomes" id="UP000247978">
    <property type="component" value="Unassembled WGS sequence"/>
</dbReference>
<dbReference type="InterPro" id="IPR002197">
    <property type="entry name" value="HTH_Fis"/>
</dbReference>
<comment type="caution">
    <text evidence="6">The sequence shown here is derived from an EMBL/GenBank/DDBJ whole genome shotgun (WGS) entry which is preliminary data.</text>
</comment>
<keyword evidence="4" id="KW-0804">Transcription</keyword>
<dbReference type="EMBL" id="QJJQ01000012">
    <property type="protein sequence ID" value="PXW85089.1"/>
    <property type="molecule type" value="Genomic_DNA"/>
</dbReference>
<dbReference type="SUPFAM" id="SSF159800">
    <property type="entry name" value="PrpR receptor domain-like"/>
    <property type="match status" value="1"/>
</dbReference>
<dbReference type="PRINTS" id="PR01590">
    <property type="entry name" value="HTHFIS"/>
</dbReference>
<dbReference type="Pfam" id="PF06506">
    <property type="entry name" value="PrpR_N"/>
    <property type="match status" value="1"/>
</dbReference>
<accession>A0A2V3W8N3</accession>
<dbReference type="SUPFAM" id="SSF55785">
    <property type="entry name" value="PYP-like sensor domain (PAS domain)"/>
    <property type="match status" value="1"/>
</dbReference>
<gene>
    <name evidence="6" type="ORF">DFR56_11267</name>
</gene>
<dbReference type="InterPro" id="IPR002078">
    <property type="entry name" value="Sigma_54_int"/>
</dbReference>
<organism evidence="6 7">
    <name type="scientific">Pseudogracilibacillus auburnensis</name>
    <dbReference type="NCBI Taxonomy" id="1494959"/>
    <lineage>
        <taxon>Bacteria</taxon>
        <taxon>Bacillati</taxon>
        <taxon>Bacillota</taxon>
        <taxon>Bacilli</taxon>
        <taxon>Bacillales</taxon>
        <taxon>Bacillaceae</taxon>
        <taxon>Pseudogracilibacillus</taxon>
    </lineage>
</organism>
<evidence type="ECO:0000256" key="3">
    <source>
        <dbReference type="ARBA" id="ARBA00023015"/>
    </source>
</evidence>
<dbReference type="PROSITE" id="PS50045">
    <property type="entry name" value="SIGMA54_INTERACT_4"/>
    <property type="match status" value="1"/>
</dbReference>
<evidence type="ECO:0000313" key="6">
    <source>
        <dbReference type="EMBL" id="PXW85089.1"/>
    </source>
</evidence>
<dbReference type="InterPro" id="IPR025662">
    <property type="entry name" value="Sigma_54_int_dom_ATP-bd_1"/>
</dbReference>
<dbReference type="Gene3D" id="3.40.50.2300">
    <property type="match status" value="1"/>
</dbReference>
<proteinExistence type="predicted"/>
<dbReference type="RefSeq" id="WP_158525668.1">
    <property type="nucleotide sequence ID" value="NZ_JBHUHB010000001.1"/>
</dbReference>
<dbReference type="Pfam" id="PF25601">
    <property type="entry name" value="AAA_lid_14"/>
    <property type="match status" value="1"/>
</dbReference>
<dbReference type="PANTHER" id="PTHR32071">
    <property type="entry name" value="TRANSCRIPTIONAL REGULATORY PROTEIN"/>
    <property type="match status" value="1"/>
</dbReference>
<dbReference type="InterPro" id="IPR009057">
    <property type="entry name" value="Homeodomain-like_sf"/>
</dbReference>
<feature type="domain" description="Sigma-54 factor interaction" evidence="5">
    <location>
        <begin position="328"/>
        <end position="556"/>
    </location>
</feature>
<dbReference type="Gene3D" id="3.40.50.10660">
    <property type="entry name" value="PrpR receptor domain-like"/>
    <property type="match status" value="1"/>
</dbReference>
<name>A0A2V3W8N3_9BACI</name>
<dbReference type="AlphaFoldDB" id="A0A2V3W8N3"/>
<dbReference type="GO" id="GO:0043565">
    <property type="term" value="F:sequence-specific DNA binding"/>
    <property type="evidence" value="ECO:0007669"/>
    <property type="project" value="InterPro"/>
</dbReference>
<dbReference type="PROSITE" id="PS00675">
    <property type="entry name" value="SIGMA54_INTERACT_1"/>
    <property type="match status" value="1"/>
</dbReference>
<dbReference type="Gene3D" id="3.30.450.20">
    <property type="entry name" value="PAS domain"/>
    <property type="match status" value="1"/>
</dbReference>
<evidence type="ECO:0000313" key="7">
    <source>
        <dbReference type="Proteomes" id="UP000247978"/>
    </source>
</evidence>
<dbReference type="Gene3D" id="1.10.8.60">
    <property type="match status" value="1"/>
</dbReference>
<dbReference type="InterPro" id="IPR010524">
    <property type="entry name" value="Sig_transdc_resp-reg_PrpR_N"/>
</dbReference>
<dbReference type="SMART" id="SM00382">
    <property type="entry name" value="AAA"/>
    <property type="match status" value="1"/>
</dbReference>
<dbReference type="SUPFAM" id="SSF46689">
    <property type="entry name" value="Homeodomain-like"/>
    <property type="match status" value="1"/>
</dbReference>
<dbReference type="InterPro" id="IPR000014">
    <property type="entry name" value="PAS"/>
</dbReference>
<dbReference type="GO" id="GO:0006355">
    <property type="term" value="P:regulation of DNA-templated transcription"/>
    <property type="evidence" value="ECO:0007669"/>
    <property type="project" value="InterPro"/>
</dbReference>
<dbReference type="Gene3D" id="1.10.10.60">
    <property type="entry name" value="Homeodomain-like"/>
    <property type="match status" value="1"/>
</dbReference>
<keyword evidence="1" id="KW-0547">Nucleotide-binding</keyword>
<dbReference type="CDD" id="cd00130">
    <property type="entry name" value="PAS"/>
    <property type="match status" value="1"/>
</dbReference>
<evidence type="ECO:0000259" key="5">
    <source>
        <dbReference type="PROSITE" id="PS50045"/>
    </source>
</evidence>
<evidence type="ECO:0000256" key="1">
    <source>
        <dbReference type="ARBA" id="ARBA00022741"/>
    </source>
</evidence>
<dbReference type="Pfam" id="PF00158">
    <property type="entry name" value="Sigma54_activat"/>
    <property type="match status" value="1"/>
</dbReference>
<protein>
    <submittedName>
        <fullName evidence="6">Transcriptional regulator with PAS, ATPase and Fis domain</fullName>
    </submittedName>
</protein>
<dbReference type="FunFam" id="3.40.50.300:FF:000006">
    <property type="entry name" value="DNA-binding transcriptional regulator NtrC"/>
    <property type="match status" value="1"/>
</dbReference>
<dbReference type="OrthoDB" id="9771372at2"/>
<evidence type="ECO:0000256" key="4">
    <source>
        <dbReference type="ARBA" id="ARBA00023163"/>
    </source>
</evidence>
<dbReference type="InterPro" id="IPR058031">
    <property type="entry name" value="AAA_lid_NorR"/>
</dbReference>
<dbReference type="InterPro" id="IPR035965">
    <property type="entry name" value="PAS-like_dom_sf"/>
</dbReference>
<keyword evidence="7" id="KW-1185">Reference proteome</keyword>
<dbReference type="SMART" id="SM00091">
    <property type="entry name" value="PAS"/>
    <property type="match status" value="1"/>
</dbReference>
<evidence type="ECO:0000256" key="2">
    <source>
        <dbReference type="ARBA" id="ARBA00022840"/>
    </source>
</evidence>
<dbReference type="GO" id="GO:0005524">
    <property type="term" value="F:ATP binding"/>
    <property type="evidence" value="ECO:0007669"/>
    <property type="project" value="UniProtKB-KW"/>
</dbReference>
<dbReference type="InterPro" id="IPR027417">
    <property type="entry name" value="P-loop_NTPase"/>
</dbReference>
<dbReference type="Pfam" id="PF02954">
    <property type="entry name" value="HTH_8"/>
    <property type="match status" value="1"/>
</dbReference>
<keyword evidence="3" id="KW-0805">Transcription regulation</keyword>
<dbReference type="PANTHER" id="PTHR32071:SF57">
    <property type="entry name" value="C4-DICARBOXYLATE TRANSPORT TRANSCRIPTIONAL REGULATORY PROTEIN DCTD"/>
    <property type="match status" value="1"/>
</dbReference>
<dbReference type="InterPro" id="IPR003593">
    <property type="entry name" value="AAA+_ATPase"/>
</dbReference>
<dbReference type="CDD" id="cd00009">
    <property type="entry name" value="AAA"/>
    <property type="match status" value="1"/>
</dbReference>
<dbReference type="GO" id="GO:0000156">
    <property type="term" value="F:phosphorelay response regulator activity"/>
    <property type="evidence" value="ECO:0007669"/>
    <property type="project" value="InterPro"/>
</dbReference>
<dbReference type="Pfam" id="PF13188">
    <property type="entry name" value="PAS_8"/>
    <property type="match status" value="1"/>
</dbReference>
<dbReference type="SUPFAM" id="SSF52540">
    <property type="entry name" value="P-loop containing nucleoside triphosphate hydrolases"/>
    <property type="match status" value="1"/>
</dbReference>
<keyword evidence="2" id="KW-0067">ATP-binding</keyword>